<dbReference type="RefSeq" id="WP_153092210.1">
    <property type="nucleotide sequence ID" value="NZ_VZBX01000064.1"/>
</dbReference>
<feature type="domain" description="WCX" evidence="2">
    <location>
        <begin position="272"/>
        <end position="353"/>
    </location>
</feature>
<dbReference type="PANTHER" id="PTHR34580">
    <property type="match status" value="1"/>
</dbReference>
<evidence type="ECO:0000259" key="2">
    <source>
        <dbReference type="Pfam" id="PF25583"/>
    </source>
</evidence>
<dbReference type="Pfam" id="PF25583">
    <property type="entry name" value="WCX"/>
    <property type="match status" value="1"/>
</dbReference>
<feature type="domain" description="WYL" evidence="1">
    <location>
        <begin position="170"/>
        <end position="218"/>
    </location>
</feature>
<dbReference type="Proteomes" id="UP000423156">
    <property type="component" value="Unassembled WGS sequence"/>
</dbReference>
<dbReference type="InterPro" id="IPR057727">
    <property type="entry name" value="WCX_dom"/>
</dbReference>
<protein>
    <submittedName>
        <fullName evidence="3">WYL domain-containing protein</fullName>
    </submittedName>
</protein>
<organism evidence="3 4">
    <name type="scientific">Segatella copri</name>
    <dbReference type="NCBI Taxonomy" id="165179"/>
    <lineage>
        <taxon>Bacteria</taxon>
        <taxon>Pseudomonadati</taxon>
        <taxon>Bacteroidota</taxon>
        <taxon>Bacteroidia</taxon>
        <taxon>Bacteroidales</taxon>
        <taxon>Prevotellaceae</taxon>
        <taxon>Segatella</taxon>
    </lineage>
</organism>
<dbReference type="Pfam" id="PF13280">
    <property type="entry name" value="WYL"/>
    <property type="match status" value="1"/>
</dbReference>
<comment type="caution">
    <text evidence="3">The sequence shown here is derived from an EMBL/GenBank/DDBJ whole genome shotgun (WGS) entry which is preliminary data.</text>
</comment>
<dbReference type="AlphaFoldDB" id="A0AA90UPN4"/>
<gene>
    <name evidence="3" type="ORF">F7D71_04125</name>
</gene>
<sequence length="357" mass="41914">MRQVKSNIFNGDSYKAIFARAIYKRLMSREWVTLAEIMSDYLGEPCENPSKEEHYGELKKAFGEIKVLIIEKVGKDSIEVEGNNRSQRFRYMGDVENPLSDLYNYGRVIRDLKTYWQFCQDSAGFFPESWLEYFFKECQDLLEIKKKKEDGEQVLSASLDRKLTNIELLPFLYETIIQKKVLQIEYKPYNKKCQTQIVHPHMLKEFNGRWYLFGYEEGDVPMHICNIALDRICVKPKTCNGVTYQSAPKGFYDKYFKNLVGVTHYKKATAFQIRVRAHSNYMFKLTETKPIHQSQQTTIPFGKHEDGEYGEFTVYVELNNEFIGRILQMGAGLEIVGPDEVRREFKKRTAELAKLYE</sequence>
<dbReference type="InterPro" id="IPR026881">
    <property type="entry name" value="WYL_dom"/>
</dbReference>
<evidence type="ECO:0000259" key="1">
    <source>
        <dbReference type="Pfam" id="PF13280"/>
    </source>
</evidence>
<dbReference type="InterPro" id="IPR051534">
    <property type="entry name" value="CBASS_pafABC_assoc_protein"/>
</dbReference>
<evidence type="ECO:0000313" key="4">
    <source>
        <dbReference type="Proteomes" id="UP000423156"/>
    </source>
</evidence>
<dbReference type="PANTHER" id="PTHR34580:SF9">
    <property type="entry name" value="SLL5097 PROTEIN"/>
    <property type="match status" value="1"/>
</dbReference>
<dbReference type="PROSITE" id="PS52050">
    <property type="entry name" value="WYL"/>
    <property type="match status" value="1"/>
</dbReference>
<reference evidence="4" key="1">
    <citation type="submission" date="2019-09" db="EMBL/GenBank/DDBJ databases">
        <title>Distinct polysaccharide growth profiles of human intestinal Prevotella copri isolates.</title>
        <authorList>
            <person name="Fehlner-Peach H."/>
            <person name="Magnabosco C."/>
            <person name="Raghavan V."/>
            <person name="Scher J.U."/>
            <person name="Tett A."/>
            <person name="Cox L.M."/>
            <person name="Gottsegen C."/>
            <person name="Watters A."/>
            <person name="Wiltshire- Gordon J.D."/>
            <person name="Segata N."/>
            <person name="Bonneau R."/>
            <person name="Littman D.R."/>
        </authorList>
    </citation>
    <scope>NUCLEOTIDE SEQUENCE [LARGE SCALE GENOMIC DNA]</scope>
    <source>
        <strain evidence="4">BU41712</strain>
    </source>
</reference>
<dbReference type="EMBL" id="VZBZ01000046">
    <property type="protein sequence ID" value="MQN77064.1"/>
    <property type="molecule type" value="Genomic_DNA"/>
</dbReference>
<proteinExistence type="predicted"/>
<accession>A0AA90UPN4</accession>
<evidence type="ECO:0000313" key="3">
    <source>
        <dbReference type="EMBL" id="MQN77064.1"/>
    </source>
</evidence>
<name>A0AA90UPN4_9BACT</name>